<comment type="caution">
    <text evidence="1">The sequence shown here is derived from an EMBL/GenBank/DDBJ whole genome shotgun (WGS) entry which is preliminary data.</text>
</comment>
<dbReference type="EMBL" id="LXQA010112652">
    <property type="protein sequence ID" value="MCI18972.1"/>
    <property type="molecule type" value="Genomic_DNA"/>
</dbReference>
<evidence type="ECO:0000313" key="2">
    <source>
        <dbReference type="Proteomes" id="UP000265520"/>
    </source>
</evidence>
<sequence length="63" mass="7341">MGESIGNLIGKVEAAEFYEYPGHSDKLCQYDAMNMEESTPIGPWIRSNQYGRRVMEEKDRKFH</sequence>
<accession>A0A392Q4X9</accession>
<organism evidence="1 2">
    <name type="scientific">Trifolium medium</name>
    <dbReference type="NCBI Taxonomy" id="97028"/>
    <lineage>
        <taxon>Eukaryota</taxon>
        <taxon>Viridiplantae</taxon>
        <taxon>Streptophyta</taxon>
        <taxon>Embryophyta</taxon>
        <taxon>Tracheophyta</taxon>
        <taxon>Spermatophyta</taxon>
        <taxon>Magnoliopsida</taxon>
        <taxon>eudicotyledons</taxon>
        <taxon>Gunneridae</taxon>
        <taxon>Pentapetalae</taxon>
        <taxon>rosids</taxon>
        <taxon>fabids</taxon>
        <taxon>Fabales</taxon>
        <taxon>Fabaceae</taxon>
        <taxon>Papilionoideae</taxon>
        <taxon>50 kb inversion clade</taxon>
        <taxon>NPAAA clade</taxon>
        <taxon>Hologalegina</taxon>
        <taxon>IRL clade</taxon>
        <taxon>Trifolieae</taxon>
        <taxon>Trifolium</taxon>
    </lineage>
</organism>
<name>A0A392Q4X9_9FABA</name>
<feature type="non-terminal residue" evidence="1">
    <location>
        <position position="63"/>
    </location>
</feature>
<keyword evidence="2" id="KW-1185">Reference proteome</keyword>
<evidence type="ECO:0000313" key="1">
    <source>
        <dbReference type="EMBL" id="MCI18972.1"/>
    </source>
</evidence>
<protein>
    <submittedName>
        <fullName evidence="1">Uncharacterized protein</fullName>
    </submittedName>
</protein>
<dbReference type="Proteomes" id="UP000265520">
    <property type="component" value="Unassembled WGS sequence"/>
</dbReference>
<proteinExistence type="predicted"/>
<reference evidence="1 2" key="1">
    <citation type="journal article" date="2018" name="Front. Plant Sci.">
        <title>Red Clover (Trifolium pratense) and Zigzag Clover (T. medium) - A Picture of Genomic Similarities and Differences.</title>
        <authorList>
            <person name="Dluhosova J."/>
            <person name="Istvanek J."/>
            <person name="Nedelnik J."/>
            <person name="Repkova J."/>
        </authorList>
    </citation>
    <scope>NUCLEOTIDE SEQUENCE [LARGE SCALE GENOMIC DNA]</scope>
    <source>
        <strain evidence="2">cv. 10/8</strain>
        <tissue evidence="1">Leaf</tissue>
    </source>
</reference>
<dbReference type="AlphaFoldDB" id="A0A392Q4X9"/>